<proteinExistence type="inferred from homology"/>
<dbReference type="CDD" id="cd04433">
    <property type="entry name" value="AFD_class_I"/>
    <property type="match status" value="1"/>
</dbReference>
<reference evidence="5 6" key="1">
    <citation type="submission" date="2021-01" db="EMBL/GenBank/DDBJ databases">
        <title>Sequencing the genomes of 1000 actinobacteria strains.</title>
        <authorList>
            <person name="Klenk H.-P."/>
        </authorList>
    </citation>
    <scope>NUCLEOTIDE SEQUENCE [LARGE SCALE GENOMIC DNA]</scope>
    <source>
        <strain evidence="5 6">DSM 18662</strain>
    </source>
</reference>
<comment type="caution">
    <text evidence="5">The sequence shown here is derived from an EMBL/GenBank/DDBJ whole genome shotgun (WGS) entry which is preliminary data.</text>
</comment>
<dbReference type="RefSeq" id="WP_204916875.1">
    <property type="nucleotide sequence ID" value="NZ_BAAAQP010000011.1"/>
</dbReference>
<accession>A0ABS2RH25</accession>
<organism evidence="5 6">
    <name type="scientific">Microlunatus panaciterrae</name>
    <dbReference type="NCBI Taxonomy" id="400768"/>
    <lineage>
        <taxon>Bacteria</taxon>
        <taxon>Bacillati</taxon>
        <taxon>Actinomycetota</taxon>
        <taxon>Actinomycetes</taxon>
        <taxon>Propionibacteriales</taxon>
        <taxon>Propionibacteriaceae</taxon>
        <taxon>Microlunatus</taxon>
    </lineage>
</organism>
<dbReference type="PANTHER" id="PTHR43201:SF5">
    <property type="entry name" value="MEDIUM-CHAIN ACYL-COA LIGASE ACSF2, MITOCHONDRIAL"/>
    <property type="match status" value="1"/>
</dbReference>
<sequence length="464" mass="48424">MIGDLAAGARSLRRHSATIAAAASFAAERRPEQTALVDRDGSLSTRQLLTAAYGLAQRWIWERFTGPGQRLGLLAGNNRSFVVGLLAASAIGADVVLLSTFCPQQVLDELVGDLGVAALAVDVDHAAAAATVTVPVSIIDPTDTGTPSAPPRPPRPGRLVMLTSGTTRRPRGSGRDTYGPASALPAMHLARRLGMRSGASMMIMPPLFHGFGLGFLTLGLICGAPVLLPGRVGPHETLHLLDHHRVSILVAVPPTLAKLAEAQGSGQAPGQLRAIVTGSSPLHPRCSEAVQAAFGPVLFNLYGCTEAGWATIATPAELLTAPGTVGRPAPGVRVKIINGEIWVASPLATRSSGRRLRGTGDLGHYGPDGLLFLDGRRDDMVVVGGENVFLGVVRAALEEHPAVTLANVRALPDIEFGSRLHARVTCSAPAPSAAQLLEFVSERLPPAHRPRELSIVDEHGQPAG</sequence>
<dbReference type="InterPro" id="IPR000873">
    <property type="entry name" value="AMP-dep_synth/lig_dom"/>
</dbReference>
<name>A0ABS2RH25_9ACTN</name>
<evidence type="ECO:0000256" key="3">
    <source>
        <dbReference type="SAM" id="MobiDB-lite"/>
    </source>
</evidence>
<dbReference type="PANTHER" id="PTHR43201">
    <property type="entry name" value="ACYL-COA SYNTHETASE"/>
    <property type="match status" value="1"/>
</dbReference>
<dbReference type="GO" id="GO:0016874">
    <property type="term" value="F:ligase activity"/>
    <property type="evidence" value="ECO:0007669"/>
    <property type="project" value="UniProtKB-KW"/>
</dbReference>
<dbReference type="Pfam" id="PF00501">
    <property type="entry name" value="AMP-binding"/>
    <property type="match status" value="1"/>
</dbReference>
<keyword evidence="6" id="KW-1185">Reference proteome</keyword>
<comment type="similarity">
    <text evidence="1">Belongs to the ATP-dependent AMP-binding enzyme family.</text>
</comment>
<dbReference type="InterPro" id="IPR045851">
    <property type="entry name" value="AMP-bd_C_sf"/>
</dbReference>
<dbReference type="Gene3D" id="3.30.300.30">
    <property type="match status" value="1"/>
</dbReference>
<dbReference type="Proteomes" id="UP000704762">
    <property type="component" value="Unassembled WGS sequence"/>
</dbReference>
<keyword evidence="2 5" id="KW-0436">Ligase</keyword>
<dbReference type="EC" id="6.2.1.-" evidence="5"/>
<evidence type="ECO:0000256" key="1">
    <source>
        <dbReference type="ARBA" id="ARBA00006432"/>
    </source>
</evidence>
<evidence type="ECO:0000259" key="4">
    <source>
        <dbReference type="Pfam" id="PF00501"/>
    </source>
</evidence>
<feature type="region of interest" description="Disordered" evidence="3">
    <location>
        <begin position="141"/>
        <end position="180"/>
    </location>
</feature>
<dbReference type="SUPFAM" id="SSF56801">
    <property type="entry name" value="Acetyl-CoA synthetase-like"/>
    <property type="match status" value="1"/>
</dbReference>
<protein>
    <submittedName>
        <fullName evidence="5">Fatty-acyl-CoA synthase</fullName>
        <ecNumber evidence="5">6.2.1.-</ecNumber>
    </submittedName>
</protein>
<dbReference type="InterPro" id="IPR042099">
    <property type="entry name" value="ANL_N_sf"/>
</dbReference>
<evidence type="ECO:0000313" key="5">
    <source>
        <dbReference type="EMBL" id="MBM7798314.1"/>
    </source>
</evidence>
<evidence type="ECO:0000313" key="6">
    <source>
        <dbReference type="Proteomes" id="UP000704762"/>
    </source>
</evidence>
<dbReference type="Gene3D" id="3.40.50.12780">
    <property type="entry name" value="N-terminal domain of ligase-like"/>
    <property type="match status" value="1"/>
</dbReference>
<evidence type="ECO:0000256" key="2">
    <source>
        <dbReference type="ARBA" id="ARBA00022598"/>
    </source>
</evidence>
<dbReference type="EMBL" id="JAFBCF010000001">
    <property type="protein sequence ID" value="MBM7798314.1"/>
    <property type="molecule type" value="Genomic_DNA"/>
</dbReference>
<gene>
    <name evidence="5" type="ORF">JOE57_001235</name>
</gene>
<feature type="domain" description="AMP-dependent synthetase/ligase" evidence="4">
    <location>
        <begin position="26"/>
        <end position="340"/>
    </location>
</feature>